<reference evidence="11 12" key="1">
    <citation type="submission" date="2020-06" db="EMBL/GenBank/DDBJ databases">
        <title>Genomic analysis of Salicibibacter sp. NKC21-4.</title>
        <authorList>
            <person name="Oh Y.J."/>
        </authorList>
    </citation>
    <scope>NUCLEOTIDE SEQUENCE [LARGE SCALE GENOMIC DNA]</scope>
    <source>
        <strain evidence="11 12">NKC21-4</strain>
    </source>
</reference>
<keyword evidence="6" id="KW-0560">Oxidoreductase</keyword>
<accession>A0A7T6Z8B1</accession>
<dbReference type="Gene3D" id="1.10.620.20">
    <property type="entry name" value="Ribonucleotide Reductase, subunit A"/>
    <property type="match status" value="1"/>
</dbReference>
<comment type="similarity">
    <text evidence="3">Belongs to the ribonucleoside diphosphate reductase small chain family. R2-like ligand binding oxidase subfamily.</text>
</comment>
<evidence type="ECO:0000256" key="4">
    <source>
        <dbReference type="ARBA" id="ARBA00013559"/>
    </source>
</evidence>
<dbReference type="InterPro" id="IPR009078">
    <property type="entry name" value="Ferritin-like_SF"/>
</dbReference>
<dbReference type="Proteomes" id="UP000595349">
    <property type="component" value="Chromosome"/>
</dbReference>
<dbReference type="EMBL" id="CP054706">
    <property type="protein sequence ID" value="QQK78713.1"/>
    <property type="molecule type" value="Genomic_DNA"/>
</dbReference>
<dbReference type="InterPro" id="IPR033908">
    <property type="entry name" value="R2LOX"/>
</dbReference>
<protein>
    <recommendedName>
        <fullName evidence="4">R2-like ligand binding oxidase</fullName>
    </recommendedName>
    <alternativeName>
        <fullName evidence="10">Ribonucleotide reductase R2 subunit homolog</fullName>
    </alternativeName>
    <alternativeName>
        <fullName evidence="9">Ribonucleotide reductase small subunit homolog</fullName>
    </alternativeName>
</protein>
<organism evidence="11 12">
    <name type="scientific">Salicibibacter cibi</name>
    <dbReference type="NCBI Taxonomy" id="2743001"/>
    <lineage>
        <taxon>Bacteria</taxon>
        <taxon>Bacillati</taxon>
        <taxon>Bacillota</taxon>
        <taxon>Bacilli</taxon>
        <taxon>Bacillales</taxon>
        <taxon>Bacillaceae</taxon>
        <taxon>Salicibibacter</taxon>
    </lineage>
</organism>
<evidence type="ECO:0000256" key="8">
    <source>
        <dbReference type="ARBA" id="ARBA00023211"/>
    </source>
</evidence>
<dbReference type="CDD" id="cd07911">
    <property type="entry name" value="RNRR2_Rv0233_like"/>
    <property type="match status" value="1"/>
</dbReference>
<evidence type="ECO:0000256" key="2">
    <source>
        <dbReference type="ARBA" id="ARBA00001962"/>
    </source>
</evidence>
<keyword evidence="7" id="KW-0408">Iron</keyword>
<evidence type="ECO:0000256" key="6">
    <source>
        <dbReference type="ARBA" id="ARBA00023002"/>
    </source>
</evidence>
<evidence type="ECO:0000256" key="1">
    <source>
        <dbReference type="ARBA" id="ARBA00001936"/>
    </source>
</evidence>
<sequence>MAQHEKFQTVESQLNWNAPMYKLYEKAKNNYWDPAKIDFSQDQEDYQSMSSMDRMFALPLVGAFAAGEEAVTLDILPMLEVMARQGRLEDTMFLTTFLHDEAKHTEMFSRWQTAVGVADLDLHNFHNDDYKRVFYQELPEKMDRLKTDDSPEAVIRAATVYNMIVEGTLAESGYHAFRQIFKEAGLMPGILEGIDLLNRDEGRHLQFGIFTIQRLVAGNDKLFRVFHDYMDELSPYAFGFVDYLTGLFEETRKHEWVDMTLKVDPNLMKEYARSQFDTRKSKIERARKYESGAELEAAATKQ</sequence>
<evidence type="ECO:0000256" key="10">
    <source>
        <dbReference type="ARBA" id="ARBA00032636"/>
    </source>
</evidence>
<evidence type="ECO:0000256" key="7">
    <source>
        <dbReference type="ARBA" id="ARBA00023004"/>
    </source>
</evidence>
<keyword evidence="12" id="KW-1185">Reference proteome</keyword>
<dbReference type="PANTHER" id="PTHR23409">
    <property type="entry name" value="RIBONUCLEOSIDE-DIPHOSPHATE REDUCTASE SMALL CHAIN"/>
    <property type="match status" value="1"/>
</dbReference>
<dbReference type="GO" id="GO:0046872">
    <property type="term" value="F:metal ion binding"/>
    <property type="evidence" value="ECO:0007669"/>
    <property type="project" value="UniProtKB-KW"/>
</dbReference>
<keyword evidence="5" id="KW-0479">Metal-binding</keyword>
<proteinExistence type="inferred from homology"/>
<keyword evidence="8" id="KW-0464">Manganese</keyword>
<dbReference type="InterPro" id="IPR000358">
    <property type="entry name" value="RNR_small_fam"/>
</dbReference>
<dbReference type="KEGG" id="scib:HUG20_01550"/>
<dbReference type="GO" id="GO:0009263">
    <property type="term" value="P:deoxyribonucleotide biosynthetic process"/>
    <property type="evidence" value="ECO:0007669"/>
    <property type="project" value="InterPro"/>
</dbReference>
<dbReference type="SUPFAM" id="SSF47240">
    <property type="entry name" value="Ferritin-like"/>
    <property type="match status" value="1"/>
</dbReference>
<evidence type="ECO:0000313" key="12">
    <source>
        <dbReference type="Proteomes" id="UP000595349"/>
    </source>
</evidence>
<evidence type="ECO:0000313" key="11">
    <source>
        <dbReference type="EMBL" id="QQK78713.1"/>
    </source>
</evidence>
<dbReference type="AlphaFoldDB" id="A0A7T6Z8B1"/>
<dbReference type="GO" id="GO:0016491">
    <property type="term" value="F:oxidoreductase activity"/>
    <property type="evidence" value="ECO:0007669"/>
    <property type="project" value="UniProtKB-KW"/>
</dbReference>
<dbReference type="NCBIfam" id="NF006200">
    <property type="entry name" value="PRK08326.1-3"/>
    <property type="match status" value="1"/>
</dbReference>
<dbReference type="Pfam" id="PF00268">
    <property type="entry name" value="Ribonuc_red_sm"/>
    <property type="match status" value="1"/>
</dbReference>
<dbReference type="InterPro" id="IPR012348">
    <property type="entry name" value="RNR-like"/>
</dbReference>
<comment type="cofactor">
    <cofactor evidence="1">
        <name>Mn(2+)</name>
        <dbReference type="ChEBI" id="CHEBI:29035"/>
    </cofactor>
</comment>
<dbReference type="RefSeq" id="WP_200087252.1">
    <property type="nucleotide sequence ID" value="NZ_CP054706.1"/>
</dbReference>
<evidence type="ECO:0000256" key="5">
    <source>
        <dbReference type="ARBA" id="ARBA00022723"/>
    </source>
</evidence>
<comment type="cofactor">
    <cofactor evidence="2">
        <name>Fe cation</name>
        <dbReference type="ChEBI" id="CHEBI:24875"/>
    </cofactor>
</comment>
<gene>
    <name evidence="11" type="ORF">HUG20_01550</name>
</gene>
<evidence type="ECO:0000256" key="3">
    <source>
        <dbReference type="ARBA" id="ARBA00007873"/>
    </source>
</evidence>
<evidence type="ECO:0000256" key="9">
    <source>
        <dbReference type="ARBA" id="ARBA00031672"/>
    </source>
</evidence>
<name>A0A7T6Z8B1_9BACI</name>
<dbReference type="PANTHER" id="PTHR23409:SF36">
    <property type="entry name" value="R2-LIKE LIGAND BINDING OXIDASE"/>
    <property type="match status" value="1"/>
</dbReference>